<keyword evidence="2" id="KW-1185">Reference proteome</keyword>
<proteinExistence type="predicted"/>
<comment type="caution">
    <text evidence="1">The sequence shown here is derived from an EMBL/GenBank/DDBJ whole genome shotgun (WGS) entry which is preliminary data.</text>
</comment>
<accession>A0ACB6RBR1</accession>
<dbReference type="Proteomes" id="UP000799755">
    <property type="component" value="Unassembled WGS sequence"/>
</dbReference>
<reference evidence="1" key="1">
    <citation type="journal article" date="2020" name="Stud. Mycol.">
        <title>101 Dothideomycetes genomes: a test case for predicting lifestyles and emergence of pathogens.</title>
        <authorList>
            <person name="Haridas S."/>
            <person name="Albert R."/>
            <person name="Binder M."/>
            <person name="Bloem J."/>
            <person name="Labutti K."/>
            <person name="Salamov A."/>
            <person name="Andreopoulos B."/>
            <person name="Baker S."/>
            <person name="Barry K."/>
            <person name="Bills G."/>
            <person name="Bluhm B."/>
            <person name="Cannon C."/>
            <person name="Castanera R."/>
            <person name="Culley D."/>
            <person name="Daum C."/>
            <person name="Ezra D."/>
            <person name="Gonzalez J."/>
            <person name="Henrissat B."/>
            <person name="Kuo A."/>
            <person name="Liang C."/>
            <person name="Lipzen A."/>
            <person name="Lutzoni F."/>
            <person name="Magnuson J."/>
            <person name="Mondo S."/>
            <person name="Nolan M."/>
            <person name="Ohm R."/>
            <person name="Pangilinan J."/>
            <person name="Park H.-J."/>
            <person name="Ramirez L."/>
            <person name="Alfaro M."/>
            <person name="Sun H."/>
            <person name="Tritt A."/>
            <person name="Yoshinaga Y."/>
            <person name="Zwiers L.-H."/>
            <person name="Turgeon B."/>
            <person name="Goodwin S."/>
            <person name="Spatafora J."/>
            <person name="Crous P."/>
            <person name="Grigoriev I."/>
        </authorList>
    </citation>
    <scope>NUCLEOTIDE SEQUENCE</scope>
    <source>
        <strain evidence="1">ATCC 200398</strain>
    </source>
</reference>
<name>A0ACB6RBR1_9PLEO</name>
<dbReference type="EMBL" id="MU003494">
    <property type="protein sequence ID" value="KAF2476728.1"/>
    <property type="molecule type" value="Genomic_DNA"/>
</dbReference>
<evidence type="ECO:0000313" key="1">
    <source>
        <dbReference type="EMBL" id="KAF2476728.1"/>
    </source>
</evidence>
<evidence type="ECO:0000313" key="2">
    <source>
        <dbReference type="Proteomes" id="UP000799755"/>
    </source>
</evidence>
<organism evidence="1 2">
    <name type="scientific">Lindgomyces ingoldianus</name>
    <dbReference type="NCBI Taxonomy" id="673940"/>
    <lineage>
        <taxon>Eukaryota</taxon>
        <taxon>Fungi</taxon>
        <taxon>Dikarya</taxon>
        <taxon>Ascomycota</taxon>
        <taxon>Pezizomycotina</taxon>
        <taxon>Dothideomycetes</taxon>
        <taxon>Pleosporomycetidae</taxon>
        <taxon>Pleosporales</taxon>
        <taxon>Lindgomycetaceae</taxon>
        <taxon>Lindgomyces</taxon>
    </lineage>
</organism>
<sequence length="305" mass="34024">MLSVGVIPSDLTKRSGEAVVVAEKYGDASAVHFTDSQLLRQVVFVAYLFSFGVRITKLFGFIKCVDEPVDSWASVVDDIDSMFHTHLDAVSSSGVGTQSDTLSANNLTRYESRKSFARHTELHLVNADFDVMTNHLSHLERSFGKCCDARNELAILDFYLLTICKVSLSFADARLNYVVFPESGYFFAQSRKVDTKSETAPSMIFTSFHEDFRILRCPFHLAVLGLDLRDLAYHTICVYYGKGHTVASVGVAGLETWGSEDSITSLQTSNFLVVWRKIEPLVKSYAGGEVEARLPGTEKRRIMKD</sequence>
<protein>
    <submittedName>
        <fullName evidence="1">Uncharacterized protein</fullName>
    </submittedName>
</protein>
<gene>
    <name evidence="1" type="ORF">BDR25DRAFT_349787</name>
</gene>